<keyword evidence="10" id="KW-0143">Chaperone</keyword>
<protein>
    <recommendedName>
        <fullName evidence="12">Sulfate transporter CysZ</fullName>
    </recommendedName>
</protein>
<dbReference type="Gene3D" id="1.10.287.110">
    <property type="entry name" value="DnaJ domain"/>
    <property type="match status" value="1"/>
</dbReference>
<proteinExistence type="inferred from homology"/>
<dbReference type="CDD" id="cd06257">
    <property type="entry name" value="DnaJ"/>
    <property type="match status" value="1"/>
</dbReference>
<dbReference type="GO" id="GO:0009675">
    <property type="term" value="F:high-affinity sulfate:proton symporter activity"/>
    <property type="evidence" value="ECO:0007669"/>
    <property type="project" value="TreeGrafter"/>
</dbReference>
<dbReference type="InterPro" id="IPR036869">
    <property type="entry name" value="J_dom_sf"/>
</dbReference>
<keyword evidence="2 12" id="KW-0813">Transport</keyword>
<keyword evidence="3 12" id="KW-1003">Cell membrane</keyword>
<evidence type="ECO:0000256" key="9">
    <source>
        <dbReference type="ARBA" id="ARBA00023136"/>
    </source>
</evidence>
<evidence type="ECO:0000256" key="11">
    <source>
        <dbReference type="ARBA" id="ARBA00023192"/>
    </source>
</evidence>
<dbReference type="SMART" id="SM00271">
    <property type="entry name" value="DnaJ"/>
    <property type="match status" value="1"/>
</dbReference>
<feature type="transmembrane region" description="Helical" evidence="12">
    <location>
        <begin position="140"/>
        <end position="158"/>
    </location>
</feature>
<feature type="region of interest" description="Disordered" evidence="13">
    <location>
        <begin position="388"/>
        <end position="411"/>
    </location>
</feature>
<feature type="transmembrane region" description="Helical" evidence="12">
    <location>
        <begin position="164"/>
        <end position="181"/>
    </location>
</feature>
<dbReference type="AlphaFoldDB" id="A0A6M0JX67"/>
<evidence type="ECO:0000256" key="1">
    <source>
        <dbReference type="ARBA" id="ARBA00004141"/>
    </source>
</evidence>
<keyword evidence="16" id="KW-1185">Reference proteome</keyword>
<name>A0A6M0JX67_9GAMM</name>
<organism evidence="15 16">
    <name type="scientific">Thiorhodococcus minor</name>
    <dbReference type="NCBI Taxonomy" id="57489"/>
    <lineage>
        <taxon>Bacteria</taxon>
        <taxon>Pseudomonadati</taxon>
        <taxon>Pseudomonadota</taxon>
        <taxon>Gammaproteobacteria</taxon>
        <taxon>Chromatiales</taxon>
        <taxon>Chromatiaceae</taxon>
        <taxon>Thiorhodococcus</taxon>
    </lineage>
</organism>
<keyword evidence="4 12" id="KW-0997">Cell inner membrane</keyword>
<feature type="transmembrane region" description="Helical" evidence="12">
    <location>
        <begin position="27"/>
        <end position="50"/>
    </location>
</feature>
<dbReference type="InterPro" id="IPR050480">
    <property type="entry name" value="CysZ-like"/>
</dbReference>
<comment type="caution">
    <text evidence="15">The sequence shown here is derived from an EMBL/GenBank/DDBJ whole genome shotgun (WGS) entry which is preliminary data.</text>
</comment>
<dbReference type="GO" id="GO:0019344">
    <property type="term" value="P:cysteine biosynthetic process"/>
    <property type="evidence" value="ECO:0007669"/>
    <property type="project" value="UniProtKB-UniRule"/>
</dbReference>
<dbReference type="NCBIfam" id="NF003433">
    <property type="entry name" value="PRK04949.1"/>
    <property type="match status" value="1"/>
</dbReference>
<dbReference type="InterPro" id="IPR022985">
    <property type="entry name" value="Sulfate_CysZ"/>
</dbReference>
<sequence>MLTNAFSGARYLLQGVKLISRPGLRPFVVVPLLVNILVFTGAIYAGVAQFEALMALLDSKVPSWLGWLDWLLWPVFILVMLVVVFYTFGMVANLIASPFNNLLAEKVELMLTGRPLEQDNDYRRLLTELIPTLIDELKKILYATLLAIPFLLLMLVPVAGPPLWFLYTAWILAVQYCDYPMGNHGLKFREMRQRLGERRTLSLGFGAAAAGLGMVPILNFILMPSAVAGATAMWLRELKPASNYQGPHQSRVATRHVLLTIDHLSGRINGEILAGPSRGRSLEEVATEELLDLLGTFYQTDADSAEALEVYLSQARGHVFHRPPPNQRPETRAAPEPRAMDGSEACAILGIGPDEDEEAVRAAHRRLIQRLHPDRGGSDYLAAKVNEAKSVLTGAGSRRSGGEPRSASDRA</sequence>
<dbReference type="PROSITE" id="PS50076">
    <property type="entry name" value="DNAJ_2"/>
    <property type="match status" value="1"/>
</dbReference>
<dbReference type="InterPro" id="IPR001623">
    <property type="entry name" value="DnaJ_domain"/>
</dbReference>
<keyword evidence="8 12" id="KW-0764">Sulfate transport</keyword>
<dbReference type="GO" id="GO:0005886">
    <property type="term" value="C:plasma membrane"/>
    <property type="evidence" value="ECO:0007669"/>
    <property type="project" value="UniProtKB-SubCell"/>
</dbReference>
<comment type="subcellular location">
    <subcellularLocation>
        <location evidence="12">Cell inner membrane</location>
        <topology evidence="12">Multi-pass membrane protein</topology>
    </subcellularLocation>
    <subcellularLocation>
        <location evidence="1">Membrane</location>
        <topology evidence="1">Multi-pass membrane protein</topology>
    </subcellularLocation>
</comment>
<feature type="compositionally biased region" description="Basic and acidic residues" evidence="13">
    <location>
        <begin position="400"/>
        <end position="411"/>
    </location>
</feature>
<comment type="similarity">
    <text evidence="12">Belongs to the CysZ family.</text>
</comment>
<evidence type="ECO:0000313" key="16">
    <source>
        <dbReference type="Proteomes" id="UP000483379"/>
    </source>
</evidence>
<keyword evidence="9 12" id="KW-0472">Membrane</keyword>
<dbReference type="HAMAP" id="MF_00468">
    <property type="entry name" value="CysZ"/>
    <property type="match status" value="1"/>
</dbReference>
<keyword evidence="6 12" id="KW-0812">Transmembrane</keyword>
<evidence type="ECO:0000313" key="15">
    <source>
        <dbReference type="EMBL" id="NEV60715.1"/>
    </source>
</evidence>
<evidence type="ECO:0000256" key="12">
    <source>
        <dbReference type="HAMAP-Rule" id="MF_00468"/>
    </source>
</evidence>
<feature type="transmembrane region" description="Helical" evidence="12">
    <location>
        <begin position="70"/>
        <end position="96"/>
    </location>
</feature>
<keyword evidence="7 12" id="KW-1133">Transmembrane helix</keyword>
<dbReference type="RefSeq" id="WP_164450760.1">
    <property type="nucleotide sequence ID" value="NZ_JAAIJQ010000004.1"/>
</dbReference>
<reference evidence="15 16" key="1">
    <citation type="submission" date="2020-02" db="EMBL/GenBank/DDBJ databases">
        <title>Genome sequences of Thiorhodococcus mannitoliphagus and Thiorhodococcus minor, purple sulfur photosynthetic bacteria in the gammaproteobacterial family, Chromatiaceae.</title>
        <authorList>
            <person name="Aviles F.A."/>
            <person name="Meyer T.E."/>
            <person name="Kyndt J.A."/>
        </authorList>
    </citation>
    <scope>NUCLEOTIDE SEQUENCE [LARGE SCALE GENOMIC DNA]</scope>
    <source>
        <strain evidence="15 16">DSM 11518</strain>
    </source>
</reference>
<evidence type="ECO:0000256" key="10">
    <source>
        <dbReference type="ARBA" id="ARBA00023186"/>
    </source>
</evidence>
<evidence type="ECO:0000256" key="5">
    <source>
        <dbReference type="ARBA" id="ARBA00022605"/>
    </source>
</evidence>
<keyword evidence="5 12" id="KW-0028">Amino-acid biosynthesis</keyword>
<evidence type="ECO:0000256" key="6">
    <source>
        <dbReference type="ARBA" id="ARBA00022692"/>
    </source>
</evidence>
<dbReference type="InterPro" id="IPR059112">
    <property type="entry name" value="CysZ/EI24"/>
</dbReference>
<dbReference type="GO" id="GO:0000103">
    <property type="term" value="P:sulfate assimilation"/>
    <property type="evidence" value="ECO:0007669"/>
    <property type="project" value="InterPro"/>
</dbReference>
<evidence type="ECO:0000256" key="3">
    <source>
        <dbReference type="ARBA" id="ARBA00022475"/>
    </source>
</evidence>
<accession>A0A6M0JX67</accession>
<evidence type="ECO:0000256" key="4">
    <source>
        <dbReference type="ARBA" id="ARBA00022519"/>
    </source>
</evidence>
<dbReference type="SUPFAM" id="SSF46565">
    <property type="entry name" value="Chaperone J-domain"/>
    <property type="match status" value="1"/>
</dbReference>
<evidence type="ECO:0000256" key="2">
    <source>
        <dbReference type="ARBA" id="ARBA00022448"/>
    </source>
</evidence>
<evidence type="ECO:0000259" key="14">
    <source>
        <dbReference type="PROSITE" id="PS50076"/>
    </source>
</evidence>
<feature type="region of interest" description="Disordered" evidence="13">
    <location>
        <begin position="319"/>
        <end position="339"/>
    </location>
</feature>
<keyword evidence="11 12" id="KW-0198">Cysteine biosynthesis</keyword>
<feature type="domain" description="J" evidence="14">
    <location>
        <begin position="344"/>
        <end position="411"/>
    </location>
</feature>
<dbReference type="PANTHER" id="PTHR37468">
    <property type="entry name" value="SULFATE TRANSPORTER CYSZ"/>
    <property type="match status" value="1"/>
</dbReference>
<dbReference type="EMBL" id="JAAIJQ010000004">
    <property type="protein sequence ID" value="NEV60715.1"/>
    <property type="molecule type" value="Genomic_DNA"/>
</dbReference>
<gene>
    <name evidence="12 15" type="primary">cysZ</name>
    <name evidence="15" type="ORF">G3446_02195</name>
</gene>
<evidence type="ECO:0000256" key="8">
    <source>
        <dbReference type="ARBA" id="ARBA00023032"/>
    </source>
</evidence>
<dbReference type="PANTHER" id="PTHR37468:SF1">
    <property type="entry name" value="SULFATE TRANSPORTER CYSZ"/>
    <property type="match status" value="1"/>
</dbReference>
<comment type="function">
    <text evidence="12">High affinity, high specificity proton-dependent sulfate transporter, which mediates sulfate uptake. Provides the sulfur source for the cysteine synthesis pathway.</text>
</comment>
<evidence type="ECO:0000256" key="7">
    <source>
        <dbReference type="ARBA" id="ARBA00022989"/>
    </source>
</evidence>
<dbReference type="Pfam" id="PF07264">
    <property type="entry name" value="EI24"/>
    <property type="match status" value="1"/>
</dbReference>
<dbReference type="Proteomes" id="UP000483379">
    <property type="component" value="Unassembled WGS sequence"/>
</dbReference>
<evidence type="ECO:0000256" key="13">
    <source>
        <dbReference type="SAM" id="MobiDB-lite"/>
    </source>
</evidence>
<feature type="transmembrane region" description="Helical" evidence="12">
    <location>
        <begin position="201"/>
        <end position="222"/>
    </location>
</feature>
<feature type="compositionally biased region" description="Basic and acidic residues" evidence="13">
    <location>
        <begin position="329"/>
        <end position="339"/>
    </location>
</feature>